<keyword evidence="3 7" id="KW-0812">Transmembrane</keyword>
<evidence type="ECO:0000256" key="3">
    <source>
        <dbReference type="ARBA" id="ARBA00022692"/>
    </source>
</evidence>
<feature type="compositionally biased region" description="Gly residues" evidence="6">
    <location>
        <begin position="100"/>
        <end position="135"/>
    </location>
</feature>
<evidence type="ECO:0000256" key="6">
    <source>
        <dbReference type="SAM" id="MobiDB-lite"/>
    </source>
</evidence>
<feature type="region of interest" description="Disordered" evidence="6">
    <location>
        <begin position="96"/>
        <end position="135"/>
    </location>
</feature>
<keyword evidence="2" id="KW-1003">Cell membrane</keyword>
<feature type="domain" description="MrpA C-terminal/MbhD" evidence="8">
    <location>
        <begin position="29"/>
        <end position="95"/>
    </location>
</feature>
<dbReference type="OrthoDB" id="4337946at2"/>
<sequence>MAGERARRGAAVVTAPSATLDYLIVVSLLLVTLTATAAALTRDPVRQAAVLSALGLCLSLLFLFLQAPDVALSQLAVGGAITPLLVLLTVRKIRRTPHGETGGKTGAGNGGADTGSEGGGGGGGGQPGGGEGKSP</sequence>
<keyword evidence="5 7" id="KW-0472">Membrane</keyword>
<dbReference type="InterPro" id="IPR042106">
    <property type="entry name" value="Nuo/plastoQ_OxRdtase_6_NuoJ"/>
</dbReference>
<dbReference type="InterPro" id="IPR025383">
    <property type="entry name" value="MrpA_C/MbhD"/>
</dbReference>
<feature type="transmembrane region" description="Helical" evidence="7">
    <location>
        <begin position="48"/>
        <end position="65"/>
    </location>
</feature>
<dbReference type="Gene3D" id="1.20.120.1200">
    <property type="entry name" value="NADH-ubiquinone/plastoquinone oxidoreductase chain 6, subunit NuoJ"/>
    <property type="match status" value="1"/>
</dbReference>
<evidence type="ECO:0000313" key="10">
    <source>
        <dbReference type="Proteomes" id="UP000272474"/>
    </source>
</evidence>
<evidence type="ECO:0000256" key="7">
    <source>
        <dbReference type="SAM" id="Phobius"/>
    </source>
</evidence>
<protein>
    <submittedName>
        <fullName evidence="9">DUF4040 domain-containing protein</fullName>
    </submittedName>
</protein>
<evidence type="ECO:0000256" key="2">
    <source>
        <dbReference type="ARBA" id="ARBA00022475"/>
    </source>
</evidence>
<evidence type="ECO:0000256" key="5">
    <source>
        <dbReference type="ARBA" id="ARBA00023136"/>
    </source>
</evidence>
<evidence type="ECO:0000256" key="4">
    <source>
        <dbReference type="ARBA" id="ARBA00022989"/>
    </source>
</evidence>
<dbReference type="AlphaFoldDB" id="A0A3A9YYQ2"/>
<comment type="caution">
    <text evidence="9">The sequence shown here is derived from an EMBL/GenBank/DDBJ whole genome shotgun (WGS) entry which is preliminary data.</text>
</comment>
<name>A0A3A9YYQ2_9ACTN</name>
<dbReference type="Pfam" id="PF13244">
    <property type="entry name" value="MbhD"/>
    <property type="match status" value="1"/>
</dbReference>
<accession>A0A3A9YYQ2</accession>
<dbReference type="EMBL" id="RBAL01000009">
    <property type="protein sequence ID" value="RKN40844.1"/>
    <property type="molecule type" value="Genomic_DNA"/>
</dbReference>
<evidence type="ECO:0000259" key="8">
    <source>
        <dbReference type="Pfam" id="PF13244"/>
    </source>
</evidence>
<keyword evidence="10" id="KW-1185">Reference proteome</keyword>
<keyword evidence="4 7" id="KW-1133">Transmembrane helix</keyword>
<reference evidence="9 10" key="1">
    <citation type="journal article" date="2014" name="Int. J. Syst. Evol. Microbiol.">
        <title>Streptomyces hoynatensis sp. nov., isolated from deep marine sediment.</title>
        <authorList>
            <person name="Veyisoglu A."/>
            <person name="Sahin N."/>
        </authorList>
    </citation>
    <scope>NUCLEOTIDE SEQUENCE [LARGE SCALE GENOMIC DNA]</scope>
    <source>
        <strain evidence="9 10">KCTC 29097</strain>
    </source>
</reference>
<organism evidence="9 10">
    <name type="scientific">Streptomyces hoynatensis</name>
    <dbReference type="NCBI Taxonomy" id="1141874"/>
    <lineage>
        <taxon>Bacteria</taxon>
        <taxon>Bacillati</taxon>
        <taxon>Actinomycetota</taxon>
        <taxon>Actinomycetes</taxon>
        <taxon>Kitasatosporales</taxon>
        <taxon>Streptomycetaceae</taxon>
        <taxon>Streptomyces</taxon>
    </lineage>
</organism>
<comment type="subcellular location">
    <subcellularLocation>
        <location evidence="1">Cell membrane</location>
        <topology evidence="1">Multi-pass membrane protein</topology>
    </subcellularLocation>
</comment>
<evidence type="ECO:0000313" key="9">
    <source>
        <dbReference type="EMBL" id="RKN40844.1"/>
    </source>
</evidence>
<evidence type="ECO:0000256" key="1">
    <source>
        <dbReference type="ARBA" id="ARBA00004651"/>
    </source>
</evidence>
<dbReference type="GO" id="GO:0005886">
    <property type="term" value="C:plasma membrane"/>
    <property type="evidence" value="ECO:0007669"/>
    <property type="project" value="UniProtKB-SubCell"/>
</dbReference>
<feature type="transmembrane region" description="Helical" evidence="7">
    <location>
        <begin position="22"/>
        <end position="41"/>
    </location>
</feature>
<gene>
    <name evidence="9" type="ORF">D7294_17370</name>
</gene>
<feature type="transmembrane region" description="Helical" evidence="7">
    <location>
        <begin position="71"/>
        <end position="90"/>
    </location>
</feature>
<dbReference type="Proteomes" id="UP000272474">
    <property type="component" value="Unassembled WGS sequence"/>
</dbReference>
<proteinExistence type="predicted"/>